<sequence>MAEIPKKQFKSQSVNSLFRQQATSKSLESTSNLRRTSRSPTPGPASKVKLVSRRKGSAIKRTSPTPPATTAPSSTNPSTPSTTTSSVEVLSTGANSLKDDQDTEVVPPVIETKDTTIKDGIEEPTTESTTTSTLTDLKFQDPKVLPSPNQPTQQNSTLGNEEWNHIQSQITTETTSSLPQSTTSTSRSQSELMSTLSPTANRTWSSPNSKISSFRRNVASPMIQSFSQSPLTNPVESPFPDVAVNRTPMGFLGDRLPTRMSESRSNTLNTAQMLDEDSQWAASQTIWNTEDRDLSTKSDSAVNSSWAHLDLENLNLNESFNMQSSRTSITQLDTQQGQAQPQSQSQSRSGSRTSRFFPSPIVEQNPSFDHFPRQPSVVERSSAPFRMAPPQFNLFQQMQQQTAQQPLHHHHHHPQQIPIEHFAAPPGIHDEYAFQGRQLFHEQQYQPQPQYPPSSPQAPFHDTPVMNDQYLPVTFEPSSQPLDRDVFPDSFRTDVPMIPVSLPPTFTLSDQTHQPYSRRSTSYEQVLHPEGFASTFYKRGNNNFMFIRELQPKLVTSKHRDTVEVRVSFPSITAADENDTDEAQIKMRCHIVNVDIKELEGRIAGVKIAKGGSSGNGRSRGFGRGGNRGRRNAN</sequence>
<feature type="region of interest" description="Disordered" evidence="1">
    <location>
        <begin position="1"/>
        <end position="158"/>
    </location>
</feature>
<gene>
    <name evidence="3" type="ORF">BON22_3034</name>
    <name evidence="2" type="ORF">CYFA0S_06e04214g</name>
</gene>
<reference evidence="2" key="1">
    <citation type="journal article" date="2014" name="Genome Announc.">
        <title>Genome sequence of the yeast Cyberlindnera fabianii (Hansenula fabianii).</title>
        <authorList>
            <person name="Freel K.C."/>
            <person name="Sarilar V."/>
            <person name="Neuveglise C."/>
            <person name="Devillers H."/>
            <person name="Friedrich A."/>
            <person name="Schacherer J."/>
        </authorList>
    </citation>
    <scope>NUCLEOTIDE SEQUENCE</scope>
    <source>
        <strain evidence="2">YJS4271</strain>
    </source>
</reference>
<evidence type="ECO:0000313" key="2">
    <source>
        <dbReference type="EMBL" id="CDR41221.1"/>
    </source>
</evidence>
<dbReference type="EMBL" id="MPUK01000005">
    <property type="protein sequence ID" value="ONH67084.1"/>
    <property type="molecule type" value="Genomic_DNA"/>
</dbReference>
<protein>
    <submittedName>
        <fullName evidence="2">CYFA0S06e04214g1_1</fullName>
    </submittedName>
</protein>
<feature type="compositionally biased region" description="Low complexity" evidence="1">
    <location>
        <begin position="170"/>
        <end position="192"/>
    </location>
</feature>
<dbReference type="OrthoDB" id="4096847at2759"/>
<accession>A0A061AUA7</accession>
<feature type="compositionally biased region" description="Polar residues" evidence="1">
    <location>
        <begin position="193"/>
        <end position="208"/>
    </location>
</feature>
<feature type="region of interest" description="Disordered" evidence="1">
    <location>
        <begin position="325"/>
        <end position="379"/>
    </location>
</feature>
<feature type="compositionally biased region" description="Gly residues" evidence="1">
    <location>
        <begin position="612"/>
        <end position="626"/>
    </location>
</feature>
<feature type="compositionally biased region" description="Low complexity" evidence="1">
    <location>
        <begin position="70"/>
        <end position="86"/>
    </location>
</feature>
<dbReference type="AlphaFoldDB" id="A0A061AUA7"/>
<name>A0A061AUA7_CYBFA</name>
<organism evidence="2">
    <name type="scientific">Cyberlindnera fabianii</name>
    <name type="common">Yeast</name>
    <name type="synonym">Hansenula fabianii</name>
    <dbReference type="NCBI Taxonomy" id="36022"/>
    <lineage>
        <taxon>Eukaryota</taxon>
        <taxon>Fungi</taxon>
        <taxon>Dikarya</taxon>
        <taxon>Ascomycota</taxon>
        <taxon>Saccharomycotina</taxon>
        <taxon>Saccharomycetes</taxon>
        <taxon>Phaffomycetales</taxon>
        <taxon>Phaffomycetaceae</taxon>
        <taxon>Cyberlindnera</taxon>
    </lineage>
</organism>
<reference evidence="4" key="2">
    <citation type="journal article" date="2017" name="Genome Announc.">
        <title>Genome sequences of Cyberlindnera fabianii 65, Pichia kudriavzevii 129, and Saccharomyces cerevisiae 131 isolated from fermented masau fruits in Zimbabwe.</title>
        <authorList>
            <person name="van Rijswijck I.M.H."/>
            <person name="Derks M.F.L."/>
            <person name="Abee T."/>
            <person name="de Ridder D."/>
            <person name="Smid E.J."/>
        </authorList>
    </citation>
    <scope>NUCLEOTIDE SEQUENCE [LARGE SCALE GENOMIC DNA]</scope>
    <source>
        <strain evidence="4">65</strain>
    </source>
</reference>
<dbReference type="EMBL" id="LK052891">
    <property type="protein sequence ID" value="CDR41221.1"/>
    <property type="molecule type" value="Genomic_DNA"/>
</dbReference>
<evidence type="ECO:0000256" key="1">
    <source>
        <dbReference type="SAM" id="MobiDB-lite"/>
    </source>
</evidence>
<feature type="region of interest" description="Disordered" evidence="1">
    <location>
        <begin position="608"/>
        <end position="634"/>
    </location>
</feature>
<dbReference type="VEuPathDB" id="FungiDB:BON22_3034"/>
<dbReference type="STRING" id="36022.A0A061AUA7"/>
<feature type="compositionally biased region" description="Low complexity" evidence="1">
    <location>
        <begin position="334"/>
        <end position="360"/>
    </location>
</feature>
<reference evidence="3" key="3">
    <citation type="submission" date="2017-01" db="EMBL/GenBank/DDBJ databases">
        <authorList>
            <person name="Mah S.A."/>
            <person name="Swanson W.J."/>
            <person name="Moy G.W."/>
            <person name="Vacquier V.D."/>
        </authorList>
    </citation>
    <scope>NUCLEOTIDE SEQUENCE [LARGE SCALE GENOMIC DNA]</scope>
    <source>
        <strain evidence="3">65</strain>
    </source>
</reference>
<dbReference type="Proteomes" id="UP000189513">
    <property type="component" value="Unassembled WGS sequence"/>
</dbReference>
<feature type="compositionally biased region" description="Basic and acidic residues" evidence="1">
    <location>
        <begin position="111"/>
        <end position="121"/>
    </location>
</feature>
<feature type="region of interest" description="Disordered" evidence="1">
    <location>
        <begin position="170"/>
        <end position="208"/>
    </location>
</feature>
<feature type="compositionally biased region" description="Low complexity" evidence="1">
    <location>
        <begin position="126"/>
        <end position="135"/>
    </location>
</feature>
<evidence type="ECO:0000313" key="3">
    <source>
        <dbReference type="EMBL" id="ONH67084.1"/>
    </source>
</evidence>
<feature type="compositionally biased region" description="Polar residues" evidence="1">
    <location>
        <begin position="10"/>
        <end position="40"/>
    </location>
</feature>
<dbReference type="OMA" id="KMRCHIV"/>
<proteinExistence type="predicted"/>
<keyword evidence="4" id="KW-1185">Reference proteome</keyword>
<evidence type="ECO:0000313" key="4">
    <source>
        <dbReference type="Proteomes" id="UP000189513"/>
    </source>
</evidence>
<feature type="region of interest" description="Disordered" evidence="1">
    <location>
        <begin position="444"/>
        <end position="465"/>
    </location>
</feature>